<dbReference type="AlphaFoldDB" id="A0A4R3N299"/>
<gene>
    <name evidence="4" type="ORF">EDC35_102175</name>
</gene>
<dbReference type="PANTHER" id="PTHR37299">
    <property type="entry name" value="TRANSCRIPTIONAL REGULATOR-RELATED"/>
    <property type="match status" value="1"/>
</dbReference>
<evidence type="ECO:0000313" key="5">
    <source>
        <dbReference type="Proteomes" id="UP000295717"/>
    </source>
</evidence>
<feature type="region of interest" description="Disordered" evidence="2">
    <location>
        <begin position="1"/>
        <end position="59"/>
    </location>
</feature>
<protein>
    <submittedName>
        <fullName evidence="4">LytTr DNA-binding domain-containing protein</fullName>
    </submittedName>
</protein>
<dbReference type="PANTHER" id="PTHR37299:SF1">
    <property type="entry name" value="STAGE 0 SPORULATION PROTEIN A HOMOLOG"/>
    <property type="match status" value="1"/>
</dbReference>
<dbReference type="SMART" id="SM00850">
    <property type="entry name" value="LytTR"/>
    <property type="match status" value="1"/>
</dbReference>
<feature type="domain" description="HTH LytTR-type" evidence="3">
    <location>
        <begin position="73"/>
        <end position="166"/>
    </location>
</feature>
<reference evidence="4 5" key="1">
    <citation type="submission" date="2019-03" db="EMBL/GenBank/DDBJ databases">
        <title>Genomic Encyclopedia of Type Strains, Phase IV (KMG-IV): sequencing the most valuable type-strain genomes for metagenomic binning, comparative biology and taxonomic classification.</title>
        <authorList>
            <person name="Goeker M."/>
        </authorList>
    </citation>
    <scope>NUCLEOTIDE SEQUENCE [LARGE SCALE GENOMIC DNA]</scope>
    <source>
        <strain evidence="4 5">DSM 13587</strain>
    </source>
</reference>
<name>A0A4R3N299_9GAMM</name>
<sequence length="169" mass="19608">MTTDEQPTLRTEHQLANGSNQPASDDWQMPMHGMNNRPPQSIRTRTRRQIPTDPYPGRRRQVSATYRGEIRAVPLRDVIYLLADQKYVTVRHPGGELLADESLRFFERTFADLFLRIHRNALVARDRLLGLETTEGGVVLAQLRDCDTRLPISRRHLARIRRWLDDGDL</sequence>
<evidence type="ECO:0000259" key="3">
    <source>
        <dbReference type="PROSITE" id="PS50930"/>
    </source>
</evidence>
<feature type="compositionally biased region" description="Polar residues" evidence="2">
    <location>
        <begin position="1"/>
        <end position="23"/>
    </location>
</feature>
<dbReference type="RefSeq" id="WP_243651415.1">
    <property type="nucleotide sequence ID" value="NZ_SMAO01000002.1"/>
</dbReference>
<dbReference type="PROSITE" id="PS50930">
    <property type="entry name" value="HTH_LYTTR"/>
    <property type="match status" value="1"/>
</dbReference>
<dbReference type="EMBL" id="SMAO01000002">
    <property type="protein sequence ID" value="TCT22844.1"/>
    <property type="molecule type" value="Genomic_DNA"/>
</dbReference>
<evidence type="ECO:0000256" key="1">
    <source>
        <dbReference type="ARBA" id="ARBA00023012"/>
    </source>
</evidence>
<dbReference type="InterPro" id="IPR007492">
    <property type="entry name" value="LytTR_DNA-bd_dom"/>
</dbReference>
<dbReference type="Gene3D" id="2.40.50.1020">
    <property type="entry name" value="LytTr DNA-binding domain"/>
    <property type="match status" value="1"/>
</dbReference>
<comment type="caution">
    <text evidence="4">The sequence shown here is derived from an EMBL/GenBank/DDBJ whole genome shotgun (WGS) entry which is preliminary data.</text>
</comment>
<keyword evidence="4" id="KW-0238">DNA-binding</keyword>
<accession>A0A4R3N299</accession>
<dbReference type="Pfam" id="PF04397">
    <property type="entry name" value="LytTR"/>
    <property type="match status" value="1"/>
</dbReference>
<dbReference type="GO" id="GO:0003677">
    <property type="term" value="F:DNA binding"/>
    <property type="evidence" value="ECO:0007669"/>
    <property type="project" value="UniProtKB-KW"/>
</dbReference>
<organism evidence="4 5">
    <name type="scientific">Thiobaca trueperi</name>
    <dbReference type="NCBI Taxonomy" id="127458"/>
    <lineage>
        <taxon>Bacteria</taxon>
        <taxon>Pseudomonadati</taxon>
        <taxon>Pseudomonadota</taxon>
        <taxon>Gammaproteobacteria</taxon>
        <taxon>Chromatiales</taxon>
        <taxon>Chromatiaceae</taxon>
        <taxon>Thiobaca</taxon>
    </lineage>
</organism>
<keyword evidence="1" id="KW-0902">Two-component regulatory system</keyword>
<dbReference type="GO" id="GO:0000156">
    <property type="term" value="F:phosphorelay response regulator activity"/>
    <property type="evidence" value="ECO:0007669"/>
    <property type="project" value="InterPro"/>
</dbReference>
<evidence type="ECO:0000313" key="4">
    <source>
        <dbReference type="EMBL" id="TCT22844.1"/>
    </source>
</evidence>
<dbReference type="InterPro" id="IPR046947">
    <property type="entry name" value="LytR-like"/>
</dbReference>
<dbReference type="Proteomes" id="UP000295717">
    <property type="component" value="Unassembled WGS sequence"/>
</dbReference>
<proteinExistence type="predicted"/>
<keyword evidence="5" id="KW-1185">Reference proteome</keyword>
<evidence type="ECO:0000256" key="2">
    <source>
        <dbReference type="SAM" id="MobiDB-lite"/>
    </source>
</evidence>